<keyword evidence="2" id="KW-0472">Membrane</keyword>
<keyword evidence="2" id="KW-0812">Transmembrane</keyword>
<protein>
    <submittedName>
        <fullName evidence="3">Uncharacterized protein</fullName>
    </submittedName>
</protein>
<organism evidence="3">
    <name type="scientific">viral metagenome</name>
    <dbReference type="NCBI Taxonomy" id="1070528"/>
    <lineage>
        <taxon>unclassified sequences</taxon>
        <taxon>metagenomes</taxon>
        <taxon>organismal metagenomes</taxon>
    </lineage>
</organism>
<accession>A0A6C0IIN1</accession>
<feature type="compositionally biased region" description="Basic residues" evidence="1">
    <location>
        <begin position="65"/>
        <end position="87"/>
    </location>
</feature>
<feature type="transmembrane region" description="Helical" evidence="2">
    <location>
        <begin position="21"/>
        <end position="42"/>
    </location>
</feature>
<evidence type="ECO:0000313" key="3">
    <source>
        <dbReference type="EMBL" id="QHT92276.1"/>
    </source>
</evidence>
<proteinExistence type="predicted"/>
<sequence>MSLTQAAALQNISQNKGATNIFGYTMLGLLGSFALVGGYAYVTKSTNQHVEGAQVAQGAQGAQGGKRRTRKRSTRKRSTRKHRSLRA</sequence>
<feature type="region of interest" description="Disordered" evidence="1">
    <location>
        <begin position="52"/>
        <end position="87"/>
    </location>
</feature>
<name>A0A6C0IIN1_9ZZZZ</name>
<dbReference type="EMBL" id="MN740182">
    <property type="protein sequence ID" value="QHT92276.1"/>
    <property type="molecule type" value="Genomic_DNA"/>
</dbReference>
<evidence type="ECO:0000256" key="2">
    <source>
        <dbReference type="SAM" id="Phobius"/>
    </source>
</evidence>
<reference evidence="3" key="1">
    <citation type="journal article" date="2020" name="Nature">
        <title>Giant virus diversity and host interactions through global metagenomics.</title>
        <authorList>
            <person name="Schulz F."/>
            <person name="Roux S."/>
            <person name="Paez-Espino D."/>
            <person name="Jungbluth S."/>
            <person name="Walsh D.A."/>
            <person name="Denef V.J."/>
            <person name="McMahon K.D."/>
            <person name="Konstantinidis K.T."/>
            <person name="Eloe-Fadrosh E.A."/>
            <person name="Kyrpides N.C."/>
            <person name="Woyke T."/>
        </authorList>
    </citation>
    <scope>NUCLEOTIDE SEQUENCE</scope>
    <source>
        <strain evidence="3">GVMAG-M-3300023184-88</strain>
    </source>
</reference>
<keyword evidence="2" id="KW-1133">Transmembrane helix</keyword>
<dbReference type="AlphaFoldDB" id="A0A6C0IIN1"/>
<evidence type="ECO:0000256" key="1">
    <source>
        <dbReference type="SAM" id="MobiDB-lite"/>
    </source>
</evidence>